<dbReference type="PANTHER" id="PTHR22576:SF37">
    <property type="entry name" value="MUCOSA-ASSOCIATED LYMPHOID TISSUE LYMPHOMA TRANSLOCATION PROTEIN 1"/>
    <property type="match status" value="1"/>
</dbReference>
<dbReference type="InterPro" id="IPR011600">
    <property type="entry name" value="Pept_C14_caspase"/>
</dbReference>
<dbReference type="PANTHER" id="PTHR22576">
    <property type="entry name" value="MUCOSA ASSOCIATED LYMPHOID TISSUE LYMPHOMA TRANSLOCATION PROTEIN 1/PARACASPASE"/>
    <property type="match status" value="1"/>
</dbReference>
<feature type="chain" id="PRO_5040785872" evidence="1">
    <location>
        <begin position="27"/>
        <end position="794"/>
    </location>
</feature>
<dbReference type="SUPFAM" id="SSF52129">
    <property type="entry name" value="Caspase-like"/>
    <property type="match status" value="1"/>
</dbReference>
<dbReference type="GO" id="GO:0006508">
    <property type="term" value="P:proteolysis"/>
    <property type="evidence" value="ECO:0007669"/>
    <property type="project" value="InterPro"/>
</dbReference>
<dbReference type="SUPFAM" id="SSF81901">
    <property type="entry name" value="HCP-like"/>
    <property type="match status" value="2"/>
</dbReference>
<keyword evidence="4" id="KW-1185">Reference proteome</keyword>
<dbReference type="InterPro" id="IPR006597">
    <property type="entry name" value="Sel1-like"/>
</dbReference>
<dbReference type="InterPro" id="IPR029030">
    <property type="entry name" value="Caspase-like_dom_sf"/>
</dbReference>
<evidence type="ECO:0000259" key="2">
    <source>
        <dbReference type="PROSITE" id="PS50208"/>
    </source>
</evidence>
<dbReference type="Gene3D" id="1.25.40.10">
    <property type="entry name" value="Tetratricopeptide repeat domain"/>
    <property type="match status" value="1"/>
</dbReference>
<dbReference type="Proteomes" id="UP001139447">
    <property type="component" value="Unassembled WGS sequence"/>
</dbReference>
<proteinExistence type="predicted"/>
<evidence type="ECO:0000256" key="1">
    <source>
        <dbReference type="SAM" id="SignalP"/>
    </source>
</evidence>
<dbReference type="EMBL" id="JALGBI010000001">
    <property type="protein sequence ID" value="MCJ0762458.1"/>
    <property type="molecule type" value="Genomic_DNA"/>
</dbReference>
<dbReference type="SMART" id="SM00671">
    <property type="entry name" value="SEL1"/>
    <property type="match status" value="6"/>
</dbReference>
<accession>A0A9X1VXQ4</accession>
<comment type="caution">
    <text evidence="3">The sequence shown here is derived from an EMBL/GenBank/DDBJ whole genome shotgun (WGS) entry which is preliminary data.</text>
</comment>
<dbReference type="RefSeq" id="WP_243304729.1">
    <property type="nucleotide sequence ID" value="NZ_JALGBI010000001.1"/>
</dbReference>
<dbReference type="Gene3D" id="2.40.360.20">
    <property type="match status" value="1"/>
</dbReference>
<feature type="domain" description="Caspase family p20" evidence="2">
    <location>
        <begin position="29"/>
        <end position="160"/>
    </location>
</feature>
<reference evidence="3" key="1">
    <citation type="submission" date="2022-03" db="EMBL/GenBank/DDBJ databases">
        <authorList>
            <person name="Woo C.Y."/>
        </authorList>
    </citation>
    <scope>NUCLEOTIDE SEQUENCE</scope>
    <source>
        <strain evidence="3">CYS-02</strain>
    </source>
</reference>
<sequence>MKHSPALLRGLALAVALLAASATAQAPGDARVALVIGNSAYASAPALANPANDARAMGETLRGLGFTVVELRDGSKAQMAESIAKVRDALKGRQGIGMLYYAGHGLQMDARNYMVPVDARMARTADVPQQTVDVSSVIEAFKAAGNRMNILVLDACRDNPFGGITTGRGLAPLDAPSGTFLAYATAPGNVAEDGDVKSGNGLYTQFLLQELKKPQARIEDVFKRVRFAVRKASNGRQIPWESTSLEEDFQFNDGRVVAVAKPSAEILLAAFTQEQQDWSRIKDSRNADDFYAFLARHPSGTIAEAANAKLDELVASHLVVQGAGADRKDLPYSIARYRLGDEFEVRIVSGFSSSFNQTGRVTSARDGKVLVELSSPATGAQPMKMLYDTQGGFIGMPDSFTHTPPAYLAPSGLLQVGQSWKTGSEQAYQNKALADSLGKTTSVGQDRVVAREQVTVPAGTFDAFRIESESTSVSKNLNLKISATRWVVPDLPEPVKAENVVSEGLFKTTRTSRELVRYTRAAESADVMRVSQEQARRDAQARENQRQAWTQLLARAQAGDAGAMADVARRFEEGKGMAVDMAQAVAWYRKSAQGGSPAGMGGLGAMYYNGQIGAKDAAQAQPWWNKGAQAGDGRSMAGLALLYETGEGGMPQDAALSLEWLGKAAATGDARALYRMGLRLREGQGVEKDLPKSFEMFRRSAGQEFPAGQYMLGWSYFKGLGVAQDEEKAAAEFAKAAEGGIAHAMNDLGTLYQRGGGGLPNDPQKAMEWFRKAAALGQVNAIENVKKMEARGFR</sequence>
<evidence type="ECO:0000313" key="3">
    <source>
        <dbReference type="EMBL" id="MCJ0762458.1"/>
    </source>
</evidence>
<gene>
    <name evidence="3" type="ORF">MMF98_04465</name>
</gene>
<dbReference type="AlphaFoldDB" id="A0A9X1VXQ4"/>
<feature type="signal peptide" evidence="1">
    <location>
        <begin position="1"/>
        <end position="26"/>
    </location>
</feature>
<dbReference type="InterPro" id="IPR001309">
    <property type="entry name" value="Pept_C14_p20"/>
</dbReference>
<dbReference type="Pfam" id="PF00656">
    <property type="entry name" value="Peptidase_C14"/>
    <property type="match status" value="1"/>
</dbReference>
<dbReference type="InterPro" id="IPR052039">
    <property type="entry name" value="Caspase-related_regulators"/>
</dbReference>
<dbReference type="InterPro" id="IPR011990">
    <property type="entry name" value="TPR-like_helical_dom_sf"/>
</dbReference>
<evidence type="ECO:0000313" key="4">
    <source>
        <dbReference type="Proteomes" id="UP001139447"/>
    </source>
</evidence>
<keyword evidence="1" id="KW-0732">Signal</keyword>
<name>A0A9X1VXQ4_9BURK</name>
<dbReference type="GO" id="GO:0004197">
    <property type="term" value="F:cysteine-type endopeptidase activity"/>
    <property type="evidence" value="ECO:0007669"/>
    <property type="project" value="InterPro"/>
</dbReference>
<dbReference type="Gene3D" id="3.40.50.1460">
    <property type="match status" value="1"/>
</dbReference>
<dbReference type="PROSITE" id="PS50208">
    <property type="entry name" value="CASPASE_P20"/>
    <property type="match status" value="1"/>
</dbReference>
<protein>
    <submittedName>
        <fullName evidence="3">Caspase family protein</fullName>
    </submittedName>
</protein>
<dbReference type="Pfam" id="PF08238">
    <property type="entry name" value="Sel1"/>
    <property type="match status" value="6"/>
</dbReference>
<organism evidence="3 4">
    <name type="scientific">Variovorax terrae</name>
    <dbReference type="NCBI Taxonomy" id="2923278"/>
    <lineage>
        <taxon>Bacteria</taxon>
        <taxon>Pseudomonadati</taxon>
        <taxon>Pseudomonadota</taxon>
        <taxon>Betaproteobacteria</taxon>
        <taxon>Burkholderiales</taxon>
        <taxon>Comamonadaceae</taxon>
        <taxon>Variovorax</taxon>
    </lineage>
</organism>